<dbReference type="InterPro" id="IPR032818">
    <property type="entry name" value="DedA-like"/>
</dbReference>
<dbReference type="EMBL" id="VOBR01000035">
    <property type="protein sequence ID" value="TWP46157.1"/>
    <property type="molecule type" value="Genomic_DNA"/>
</dbReference>
<evidence type="ECO:0000259" key="8">
    <source>
        <dbReference type="Pfam" id="PF09335"/>
    </source>
</evidence>
<feature type="domain" description="VTT" evidence="8">
    <location>
        <begin position="50"/>
        <end position="163"/>
    </location>
</feature>
<keyword evidence="4 7" id="KW-0812">Transmembrane</keyword>
<feature type="transmembrane region" description="Helical" evidence="7">
    <location>
        <begin position="18"/>
        <end position="39"/>
    </location>
</feature>
<evidence type="ECO:0000256" key="1">
    <source>
        <dbReference type="ARBA" id="ARBA00004651"/>
    </source>
</evidence>
<proteinExistence type="inferred from homology"/>
<comment type="subcellular location">
    <subcellularLocation>
        <location evidence="1 7">Cell membrane</location>
        <topology evidence="1 7">Multi-pass membrane protein</topology>
    </subcellularLocation>
</comment>
<keyword evidence="3 7" id="KW-1003">Cell membrane</keyword>
<name>A0A563EI77_9PSEU</name>
<evidence type="ECO:0000256" key="2">
    <source>
        <dbReference type="ARBA" id="ARBA00010792"/>
    </source>
</evidence>
<dbReference type="GO" id="GO:0005886">
    <property type="term" value="C:plasma membrane"/>
    <property type="evidence" value="ECO:0007669"/>
    <property type="project" value="UniProtKB-SubCell"/>
</dbReference>
<dbReference type="OrthoDB" id="9813426at2"/>
<evidence type="ECO:0000256" key="5">
    <source>
        <dbReference type="ARBA" id="ARBA00022989"/>
    </source>
</evidence>
<dbReference type="PANTHER" id="PTHR30353">
    <property type="entry name" value="INNER MEMBRANE PROTEIN DEDA-RELATED"/>
    <property type="match status" value="1"/>
</dbReference>
<feature type="transmembrane region" description="Helical" evidence="7">
    <location>
        <begin position="59"/>
        <end position="79"/>
    </location>
</feature>
<sequence>MALLTDALQGLAALPQPAVVAATGLLVLAECTLGLGFIAPGESGLLIAATTAVSVPRFLVLWLVVSVCAIAGDCIGYTIGRKYGDRLRETRLIRKIGVQHWDRAGELLRRRGPIAVFFARFLPVVRTLTPASAGASGLEFHRFLPAAAAGAVAWSGLHIGIGAAAGASAKYIEATLGKVSWVLFGALAVAGVALWVRKRRRAAAVEEARPLERV</sequence>
<evidence type="ECO:0000256" key="3">
    <source>
        <dbReference type="ARBA" id="ARBA00022475"/>
    </source>
</evidence>
<evidence type="ECO:0000313" key="10">
    <source>
        <dbReference type="Proteomes" id="UP000316639"/>
    </source>
</evidence>
<accession>A0A563EI77</accession>
<dbReference type="Pfam" id="PF09335">
    <property type="entry name" value="VTT_dom"/>
    <property type="match status" value="1"/>
</dbReference>
<evidence type="ECO:0000256" key="7">
    <source>
        <dbReference type="RuleBase" id="RU367016"/>
    </source>
</evidence>
<dbReference type="RefSeq" id="WP_146358951.1">
    <property type="nucleotide sequence ID" value="NZ_VOBR01000035.1"/>
</dbReference>
<dbReference type="AlphaFoldDB" id="A0A563EI77"/>
<comment type="caution">
    <text evidence="9">The sequence shown here is derived from an EMBL/GenBank/DDBJ whole genome shotgun (WGS) entry which is preliminary data.</text>
</comment>
<organism evidence="9 10">
    <name type="scientific">Lentzea tibetensis</name>
    <dbReference type="NCBI Taxonomy" id="2591470"/>
    <lineage>
        <taxon>Bacteria</taxon>
        <taxon>Bacillati</taxon>
        <taxon>Actinomycetota</taxon>
        <taxon>Actinomycetes</taxon>
        <taxon>Pseudonocardiales</taxon>
        <taxon>Pseudonocardiaceae</taxon>
        <taxon>Lentzea</taxon>
    </lineage>
</organism>
<evidence type="ECO:0000313" key="9">
    <source>
        <dbReference type="EMBL" id="TWP46157.1"/>
    </source>
</evidence>
<evidence type="ECO:0000256" key="4">
    <source>
        <dbReference type="ARBA" id="ARBA00022692"/>
    </source>
</evidence>
<evidence type="ECO:0000256" key="6">
    <source>
        <dbReference type="ARBA" id="ARBA00023136"/>
    </source>
</evidence>
<dbReference type="PANTHER" id="PTHR30353:SF0">
    <property type="entry name" value="TRANSMEMBRANE PROTEIN"/>
    <property type="match status" value="1"/>
</dbReference>
<dbReference type="Proteomes" id="UP000316639">
    <property type="component" value="Unassembled WGS sequence"/>
</dbReference>
<dbReference type="InterPro" id="IPR032816">
    <property type="entry name" value="VTT_dom"/>
</dbReference>
<reference evidence="9 10" key="1">
    <citation type="submission" date="2019-07" db="EMBL/GenBank/DDBJ databases">
        <title>Lentzea xizangensis sp. nov., isolated from Qinghai-Tibetan Plateau Soils.</title>
        <authorList>
            <person name="Huang J."/>
        </authorList>
    </citation>
    <scope>NUCLEOTIDE SEQUENCE [LARGE SCALE GENOMIC DNA]</scope>
    <source>
        <strain evidence="9 10">FXJ1.1311</strain>
    </source>
</reference>
<keyword evidence="5 7" id="KW-1133">Transmembrane helix</keyword>
<feature type="transmembrane region" description="Helical" evidence="7">
    <location>
        <begin position="143"/>
        <end position="167"/>
    </location>
</feature>
<feature type="transmembrane region" description="Helical" evidence="7">
    <location>
        <begin position="179"/>
        <end position="196"/>
    </location>
</feature>
<keyword evidence="6 7" id="KW-0472">Membrane</keyword>
<gene>
    <name evidence="9" type="ORF">FKR81_37150</name>
</gene>
<comment type="similarity">
    <text evidence="2 7">Belongs to the DedA family.</text>
</comment>
<protein>
    <submittedName>
        <fullName evidence="9">DedA family protein</fullName>
    </submittedName>
</protein>
<keyword evidence="10" id="KW-1185">Reference proteome</keyword>